<name>A0A8H5UUC3_9HYPO</name>
<protein>
    <submittedName>
        <fullName evidence="2">Uncharacterized protein</fullName>
    </submittedName>
</protein>
<organism evidence="2 3">
    <name type="scientific">Fusarium pseudoanthophilum</name>
    <dbReference type="NCBI Taxonomy" id="48495"/>
    <lineage>
        <taxon>Eukaryota</taxon>
        <taxon>Fungi</taxon>
        <taxon>Dikarya</taxon>
        <taxon>Ascomycota</taxon>
        <taxon>Pezizomycotina</taxon>
        <taxon>Sordariomycetes</taxon>
        <taxon>Hypocreomycetidae</taxon>
        <taxon>Hypocreales</taxon>
        <taxon>Nectriaceae</taxon>
        <taxon>Fusarium</taxon>
        <taxon>Fusarium fujikuroi species complex</taxon>
    </lineage>
</organism>
<feature type="region of interest" description="Disordered" evidence="1">
    <location>
        <begin position="39"/>
        <end position="168"/>
    </location>
</feature>
<evidence type="ECO:0000313" key="3">
    <source>
        <dbReference type="Proteomes" id="UP000544095"/>
    </source>
</evidence>
<proteinExistence type="predicted"/>
<feature type="compositionally biased region" description="Basic and acidic residues" evidence="1">
    <location>
        <begin position="156"/>
        <end position="168"/>
    </location>
</feature>
<dbReference type="EMBL" id="JAAOAR010000181">
    <property type="protein sequence ID" value="KAF5597694.1"/>
    <property type="molecule type" value="Genomic_DNA"/>
</dbReference>
<feature type="compositionally biased region" description="Basic and acidic residues" evidence="1">
    <location>
        <begin position="49"/>
        <end position="66"/>
    </location>
</feature>
<keyword evidence="3" id="KW-1185">Reference proteome</keyword>
<accession>A0A8H5UUC3</accession>
<feature type="compositionally biased region" description="Basic and acidic residues" evidence="1">
    <location>
        <begin position="97"/>
        <end position="112"/>
    </location>
</feature>
<feature type="compositionally biased region" description="Acidic residues" evidence="1">
    <location>
        <begin position="142"/>
        <end position="155"/>
    </location>
</feature>
<evidence type="ECO:0000256" key="1">
    <source>
        <dbReference type="SAM" id="MobiDB-lite"/>
    </source>
</evidence>
<sequence length="168" mass="17822">MPNSATTKARLAKATATCAGLHGWQYAVQVPQQRAVGLGEELGGAGGTKDVDESHRGGAKGHKELAEDVGADASDVGAGAEDQHPPDTATLDLVNTDLRRVPDEREHDALRERKQRAVHTPRRLLHDGEADVPLGPRRAFEDADDADESVADDDGEHGLPDVELKSDG</sequence>
<feature type="compositionally biased region" description="Basic residues" evidence="1">
    <location>
        <begin position="113"/>
        <end position="123"/>
    </location>
</feature>
<feature type="compositionally biased region" description="Low complexity" evidence="1">
    <location>
        <begin position="71"/>
        <end position="80"/>
    </location>
</feature>
<gene>
    <name evidence="2" type="ORF">FPANT_4010</name>
</gene>
<evidence type="ECO:0000313" key="2">
    <source>
        <dbReference type="EMBL" id="KAF5597694.1"/>
    </source>
</evidence>
<reference evidence="2 3" key="1">
    <citation type="submission" date="2020-05" db="EMBL/GenBank/DDBJ databases">
        <title>Identification and distribution of gene clusters putatively required for synthesis of sphingolipid metabolism inhibitors in phylogenetically diverse species of the filamentous fungus Fusarium.</title>
        <authorList>
            <person name="Kim H.-S."/>
            <person name="Busman M."/>
            <person name="Brown D.W."/>
            <person name="Divon H."/>
            <person name="Uhlig S."/>
            <person name="Proctor R.H."/>
        </authorList>
    </citation>
    <scope>NUCLEOTIDE SEQUENCE [LARGE SCALE GENOMIC DNA]</scope>
    <source>
        <strain evidence="2 3">NRRL 25211</strain>
    </source>
</reference>
<comment type="caution">
    <text evidence="2">The sequence shown here is derived from an EMBL/GenBank/DDBJ whole genome shotgun (WGS) entry which is preliminary data.</text>
</comment>
<dbReference type="AlphaFoldDB" id="A0A8H5UUC3"/>
<dbReference type="Proteomes" id="UP000544095">
    <property type="component" value="Unassembled WGS sequence"/>
</dbReference>